<dbReference type="Pfam" id="PF01138">
    <property type="entry name" value="RNase_PH"/>
    <property type="match status" value="2"/>
</dbReference>
<comment type="catalytic activity">
    <reaction evidence="6">
        <text>RNA(n+1) + phosphate = RNA(n) + a ribonucleoside 5'-diphosphate</text>
        <dbReference type="Rhea" id="RHEA:22096"/>
        <dbReference type="Rhea" id="RHEA-COMP:14527"/>
        <dbReference type="Rhea" id="RHEA-COMP:17342"/>
        <dbReference type="ChEBI" id="CHEBI:43474"/>
        <dbReference type="ChEBI" id="CHEBI:57930"/>
        <dbReference type="ChEBI" id="CHEBI:140395"/>
        <dbReference type="EC" id="2.7.7.8"/>
    </reaction>
</comment>
<evidence type="ECO:0000256" key="3">
    <source>
        <dbReference type="ARBA" id="ARBA00022679"/>
    </source>
</evidence>
<dbReference type="SUPFAM" id="SSF55666">
    <property type="entry name" value="Ribonuclease PH domain 2-like"/>
    <property type="match status" value="2"/>
</dbReference>
<keyword evidence="6" id="KW-0479">Metal-binding</keyword>
<dbReference type="NCBIfam" id="NF008805">
    <property type="entry name" value="PRK11824.1"/>
    <property type="match status" value="1"/>
</dbReference>
<dbReference type="PROSITE" id="PS50126">
    <property type="entry name" value="S1"/>
    <property type="match status" value="1"/>
</dbReference>
<evidence type="ECO:0000256" key="5">
    <source>
        <dbReference type="ARBA" id="ARBA00022884"/>
    </source>
</evidence>
<evidence type="ECO:0000256" key="2">
    <source>
        <dbReference type="ARBA" id="ARBA00022490"/>
    </source>
</evidence>
<feature type="binding site" evidence="6">
    <location>
        <position position="502"/>
    </location>
    <ligand>
        <name>Mg(2+)</name>
        <dbReference type="ChEBI" id="CHEBI:18420"/>
    </ligand>
</feature>
<comment type="similarity">
    <text evidence="1 6">Belongs to the polyribonucleotide nucleotidyltransferase family.</text>
</comment>
<organism evidence="8 9">
    <name type="scientific">Calothrix parietina FACHB-288</name>
    <dbReference type="NCBI Taxonomy" id="2692896"/>
    <lineage>
        <taxon>Bacteria</taxon>
        <taxon>Bacillati</taxon>
        <taxon>Cyanobacteriota</taxon>
        <taxon>Cyanophyceae</taxon>
        <taxon>Nostocales</taxon>
        <taxon>Calotrichaceae</taxon>
        <taxon>Calothrix</taxon>
    </lineage>
</organism>
<comment type="caution">
    <text evidence="8">The sequence shown here is derived from an EMBL/GenBank/DDBJ whole genome shotgun (WGS) entry which is preliminary data.</text>
</comment>
<dbReference type="InterPro" id="IPR012162">
    <property type="entry name" value="PNPase"/>
</dbReference>
<comment type="function">
    <text evidence="6">Involved in mRNA degradation. Catalyzes the phosphorolysis of single-stranded polyribonucleotides processively in the 3'- to 5'-direction.</text>
</comment>
<evidence type="ECO:0000313" key="9">
    <source>
        <dbReference type="Proteomes" id="UP000658514"/>
    </source>
</evidence>
<comment type="cofactor">
    <cofactor evidence="6">
        <name>Mg(2+)</name>
        <dbReference type="ChEBI" id="CHEBI:18420"/>
    </cofactor>
</comment>
<dbReference type="InterPro" id="IPR001247">
    <property type="entry name" value="ExoRNase_PH_dom1"/>
</dbReference>
<dbReference type="CDD" id="cd11364">
    <property type="entry name" value="RNase_PH_PNPase_2"/>
    <property type="match status" value="1"/>
</dbReference>
<dbReference type="SUPFAM" id="SSF50249">
    <property type="entry name" value="Nucleic acid-binding proteins"/>
    <property type="match status" value="1"/>
</dbReference>
<feature type="binding site" evidence="6">
    <location>
        <position position="496"/>
    </location>
    <ligand>
        <name>Mg(2+)</name>
        <dbReference type="ChEBI" id="CHEBI:18420"/>
    </ligand>
</feature>
<dbReference type="Gene3D" id="3.30.230.70">
    <property type="entry name" value="GHMP Kinase, N-terminal domain"/>
    <property type="match status" value="2"/>
</dbReference>
<feature type="domain" description="S1 motif" evidence="7">
    <location>
        <begin position="632"/>
        <end position="700"/>
    </location>
</feature>
<name>A0ABR8A7C0_9CYAN</name>
<dbReference type="InterPro" id="IPR012340">
    <property type="entry name" value="NA-bd_OB-fold"/>
</dbReference>
<dbReference type="PROSITE" id="PS50084">
    <property type="entry name" value="KH_TYPE_1"/>
    <property type="match status" value="1"/>
</dbReference>
<dbReference type="PANTHER" id="PTHR11252">
    <property type="entry name" value="POLYRIBONUCLEOTIDE NUCLEOTIDYLTRANSFERASE"/>
    <property type="match status" value="1"/>
</dbReference>
<dbReference type="Gene3D" id="2.40.50.140">
    <property type="entry name" value="Nucleic acid-binding proteins"/>
    <property type="match status" value="1"/>
</dbReference>
<reference evidence="8 9" key="1">
    <citation type="journal article" date="2020" name="ISME J.">
        <title>Comparative genomics reveals insights into cyanobacterial evolution and habitat adaptation.</title>
        <authorList>
            <person name="Chen M.Y."/>
            <person name="Teng W.K."/>
            <person name="Zhao L."/>
            <person name="Hu C.X."/>
            <person name="Zhou Y.K."/>
            <person name="Han B.P."/>
            <person name="Song L.R."/>
            <person name="Shu W.S."/>
        </authorList>
    </citation>
    <scope>NUCLEOTIDE SEQUENCE [LARGE SCALE GENOMIC DNA]</scope>
    <source>
        <strain evidence="8 9">FACHB-288</strain>
    </source>
</reference>
<keyword evidence="9" id="KW-1185">Reference proteome</keyword>
<dbReference type="CDD" id="cd02393">
    <property type="entry name" value="KH-I_PNPase"/>
    <property type="match status" value="1"/>
</dbReference>
<dbReference type="Proteomes" id="UP000658514">
    <property type="component" value="Unassembled WGS sequence"/>
</dbReference>
<dbReference type="InterPro" id="IPR027408">
    <property type="entry name" value="PNPase/RNase_PH_dom_sf"/>
</dbReference>
<dbReference type="NCBIfam" id="TIGR03591">
    <property type="entry name" value="polynuc_phos"/>
    <property type="match status" value="1"/>
</dbReference>
<dbReference type="Pfam" id="PF00013">
    <property type="entry name" value="KH_1"/>
    <property type="match status" value="1"/>
</dbReference>
<dbReference type="Gene3D" id="3.30.1370.10">
    <property type="entry name" value="K Homology domain, type 1"/>
    <property type="match status" value="1"/>
</dbReference>
<dbReference type="InterPro" id="IPR015847">
    <property type="entry name" value="ExoRNase_PH_dom2"/>
</dbReference>
<keyword evidence="5 6" id="KW-0694">RNA-binding</keyword>
<accession>A0ABR8A7C0</accession>
<keyword evidence="3 6" id="KW-0808">Transferase</keyword>
<dbReference type="InterPro" id="IPR036456">
    <property type="entry name" value="PNPase_PH_RNA-bd_sf"/>
</dbReference>
<evidence type="ECO:0000256" key="6">
    <source>
        <dbReference type="HAMAP-Rule" id="MF_01595"/>
    </source>
</evidence>
<dbReference type="GO" id="GO:0004654">
    <property type="term" value="F:polyribonucleotide nucleotidyltransferase activity"/>
    <property type="evidence" value="ECO:0007669"/>
    <property type="project" value="UniProtKB-EC"/>
</dbReference>
<keyword evidence="4 6" id="KW-0548">Nucleotidyltransferase</keyword>
<dbReference type="InterPro" id="IPR036612">
    <property type="entry name" value="KH_dom_type_1_sf"/>
</dbReference>
<dbReference type="InterPro" id="IPR004087">
    <property type="entry name" value="KH_dom"/>
</dbReference>
<evidence type="ECO:0000256" key="4">
    <source>
        <dbReference type="ARBA" id="ARBA00022695"/>
    </source>
</evidence>
<dbReference type="InterPro" id="IPR003029">
    <property type="entry name" value="S1_domain"/>
</dbReference>
<dbReference type="SUPFAM" id="SSF46915">
    <property type="entry name" value="Polynucleotide phosphorylase/guanosine pentaphosphate synthase (PNPase/GPSI), domain 3"/>
    <property type="match status" value="1"/>
</dbReference>
<proteinExistence type="inferred from homology"/>
<dbReference type="InterPro" id="IPR020568">
    <property type="entry name" value="Ribosomal_Su5_D2-typ_SF"/>
</dbReference>
<dbReference type="PIRSF" id="PIRSF005499">
    <property type="entry name" value="PNPase"/>
    <property type="match status" value="1"/>
</dbReference>
<dbReference type="Pfam" id="PF00575">
    <property type="entry name" value="S1"/>
    <property type="match status" value="1"/>
</dbReference>
<evidence type="ECO:0000256" key="1">
    <source>
        <dbReference type="ARBA" id="ARBA00007404"/>
    </source>
</evidence>
<dbReference type="SMART" id="SM00316">
    <property type="entry name" value="S1"/>
    <property type="match status" value="1"/>
</dbReference>
<evidence type="ECO:0000259" key="7">
    <source>
        <dbReference type="PROSITE" id="PS50126"/>
    </source>
</evidence>
<dbReference type="SUPFAM" id="SSF54791">
    <property type="entry name" value="Eukaryotic type KH-domain (KH-domain type I)"/>
    <property type="match status" value="1"/>
</dbReference>
<comment type="subcellular location">
    <subcellularLocation>
        <location evidence="6">Cytoplasm</location>
    </subcellularLocation>
</comment>
<dbReference type="PANTHER" id="PTHR11252:SF0">
    <property type="entry name" value="POLYRIBONUCLEOTIDE NUCLEOTIDYLTRANSFERASE 1, MITOCHONDRIAL"/>
    <property type="match status" value="1"/>
</dbReference>
<dbReference type="SUPFAM" id="SSF54211">
    <property type="entry name" value="Ribosomal protein S5 domain 2-like"/>
    <property type="match status" value="2"/>
</dbReference>
<dbReference type="CDD" id="cd04472">
    <property type="entry name" value="S1_PNPase"/>
    <property type="match status" value="1"/>
</dbReference>
<dbReference type="Pfam" id="PF03726">
    <property type="entry name" value="PNPase"/>
    <property type="match status" value="1"/>
</dbReference>
<dbReference type="InterPro" id="IPR036345">
    <property type="entry name" value="ExoRNase_PH_dom2_sf"/>
</dbReference>
<dbReference type="SMART" id="SM00322">
    <property type="entry name" value="KH"/>
    <property type="match status" value="1"/>
</dbReference>
<dbReference type="EC" id="2.7.7.8" evidence="6"/>
<dbReference type="InterPro" id="IPR015848">
    <property type="entry name" value="PNPase_PH_RNA-bd_bac/org-type"/>
</dbReference>
<protein>
    <recommendedName>
        <fullName evidence="6">Polyribonucleotide nucleotidyltransferase</fullName>
        <ecNumber evidence="6">2.7.7.8</ecNumber>
    </recommendedName>
    <alternativeName>
        <fullName evidence="6">Polynucleotide phosphorylase</fullName>
        <shortName evidence="6">PNPase</shortName>
    </alternativeName>
</protein>
<dbReference type="RefSeq" id="WP_190539257.1">
    <property type="nucleotide sequence ID" value="NZ_CAWPNO010000117.1"/>
</dbReference>
<keyword evidence="2 6" id="KW-0963">Cytoplasm</keyword>
<sequence>MTEVDKSISFDGRDIRLKVGLLAPQAGGSVLIQSGDTAVLVTATRSQAREGIDFLPLTVDYEERLYAAGRIPGGIMRREGRPPEKTILTSRLIDRPLRPLFPSWLRDDLQVVALTLSMDEQVPPDVLAVTGASIATLIAQIPFNGPMAAVRVGLVGDDFVINPTYAEIEAGDLDLVVAGSPDGVIMVEAGANQLPERDIIEAIDFGYEAVRDLIQAQLDLVQELGLEIVKGEPPEVDPTLDQFISDRASAEIKKILAQFELTKPERDAALDVVKESIANAIAELPEEDPIRLATTANSKALGNTFKEITKHFMRRQIVEDNVRVDGRKLDEVRPVSCLVDVLPKRVHGSGLFNRGLTQVLSACTLGTPGDAQNLNDDLQTDQSKRYLHHYNFPPFSVGETKPMRAPGRREIGHGALAERALLPVLPPKEQFPYVIRVVSEVLSSNGSTSMGSVCGSTLALMDAGVPIIKPVSGAAMGLIKEGDEVRVLTDIQGIEDFLGDMDFKVAGTDSGITALQMDMKISGLSLDIIAQAIHQAKSARLHILDKMLQTIDQPRTETSPYAPRLLTIKIDPDMIGLVIGPGGKTIKGITEETGAKIDIEDDGTVTISAVDESKAKRARNIVQGMTRKLHEGDVYVGRVTRIIPIGAFVEFLPGKEGMIHISQLADYRVGKVEDEVAVGDEVIVKVREIDNKGRINLTRLGIHPDQAAAAREAAAVNR</sequence>
<dbReference type="EMBL" id="JACJQH010000008">
    <property type="protein sequence ID" value="MBD2195173.1"/>
    <property type="molecule type" value="Genomic_DNA"/>
</dbReference>
<dbReference type="HAMAP" id="MF_01595">
    <property type="entry name" value="PNPase"/>
    <property type="match status" value="1"/>
</dbReference>
<gene>
    <name evidence="6" type="primary">pnp</name>
    <name evidence="8" type="ORF">H6G24_06645</name>
</gene>
<dbReference type="InterPro" id="IPR004088">
    <property type="entry name" value="KH_dom_type_1"/>
</dbReference>
<dbReference type="CDD" id="cd11363">
    <property type="entry name" value="RNase_PH_PNPase_1"/>
    <property type="match status" value="1"/>
</dbReference>
<keyword evidence="6" id="KW-0460">Magnesium</keyword>
<evidence type="ECO:0000313" key="8">
    <source>
        <dbReference type="EMBL" id="MBD2195173.1"/>
    </source>
</evidence>
<dbReference type="Pfam" id="PF03725">
    <property type="entry name" value="RNase_PH_C"/>
    <property type="match status" value="1"/>
</dbReference>